<feature type="non-terminal residue" evidence="1">
    <location>
        <position position="61"/>
    </location>
</feature>
<accession>A0A9N9DZ53</accession>
<dbReference type="AlphaFoldDB" id="A0A9N9DZ53"/>
<dbReference type="OrthoDB" id="2393674at2759"/>
<evidence type="ECO:0000313" key="2">
    <source>
        <dbReference type="Proteomes" id="UP000789706"/>
    </source>
</evidence>
<gene>
    <name evidence="1" type="ORF">DEBURN_LOCUS11689</name>
</gene>
<keyword evidence="2" id="KW-1185">Reference proteome</keyword>
<reference evidence="1" key="1">
    <citation type="submission" date="2021-06" db="EMBL/GenBank/DDBJ databases">
        <authorList>
            <person name="Kallberg Y."/>
            <person name="Tangrot J."/>
            <person name="Rosling A."/>
        </authorList>
    </citation>
    <scope>NUCLEOTIDE SEQUENCE</scope>
    <source>
        <strain evidence="1">AZ414A</strain>
    </source>
</reference>
<evidence type="ECO:0000313" key="1">
    <source>
        <dbReference type="EMBL" id="CAG8658549.1"/>
    </source>
</evidence>
<feature type="non-terminal residue" evidence="1">
    <location>
        <position position="1"/>
    </location>
</feature>
<name>A0A9N9DZ53_9GLOM</name>
<dbReference type="Proteomes" id="UP000789706">
    <property type="component" value="Unassembled WGS sequence"/>
</dbReference>
<sequence length="61" mass="6968">NLTLLYPIRLYMKTLVNLNERDFIIEVFETTSEYGSMPGYICKCDGIQSELCQILTVAICS</sequence>
<organism evidence="1 2">
    <name type="scientific">Diversispora eburnea</name>
    <dbReference type="NCBI Taxonomy" id="1213867"/>
    <lineage>
        <taxon>Eukaryota</taxon>
        <taxon>Fungi</taxon>
        <taxon>Fungi incertae sedis</taxon>
        <taxon>Mucoromycota</taxon>
        <taxon>Glomeromycotina</taxon>
        <taxon>Glomeromycetes</taxon>
        <taxon>Diversisporales</taxon>
        <taxon>Diversisporaceae</taxon>
        <taxon>Diversispora</taxon>
    </lineage>
</organism>
<dbReference type="EMBL" id="CAJVPK010007901">
    <property type="protein sequence ID" value="CAG8658549.1"/>
    <property type="molecule type" value="Genomic_DNA"/>
</dbReference>
<proteinExistence type="predicted"/>
<protein>
    <submittedName>
        <fullName evidence="1">701_t:CDS:1</fullName>
    </submittedName>
</protein>
<comment type="caution">
    <text evidence="1">The sequence shown here is derived from an EMBL/GenBank/DDBJ whole genome shotgun (WGS) entry which is preliminary data.</text>
</comment>